<dbReference type="PROSITE" id="PS00622">
    <property type="entry name" value="HTH_LUXR_1"/>
    <property type="match status" value="1"/>
</dbReference>
<reference evidence="6" key="1">
    <citation type="submission" date="2021-08" db="EMBL/GenBank/DDBJ databases">
        <title>Whole genome sequencing of non-tuberculosis mycobacteria type-strains.</title>
        <authorList>
            <person name="Igarashi Y."/>
            <person name="Osugi A."/>
            <person name="Mitarai S."/>
        </authorList>
    </citation>
    <scope>NUCLEOTIDE SEQUENCE</scope>
    <source>
        <strain evidence="6">JCM 30995</strain>
    </source>
</reference>
<dbReference type="PROSITE" id="PS50125">
    <property type="entry name" value="GUANYLATE_CYCLASE_2"/>
    <property type="match status" value="1"/>
</dbReference>
<dbReference type="PRINTS" id="PR00038">
    <property type="entry name" value="HTHLUXR"/>
</dbReference>
<gene>
    <name evidence="6" type="ORF">K3U94_18310</name>
</gene>
<dbReference type="InterPro" id="IPR029787">
    <property type="entry name" value="Nucleotide_cyclase"/>
</dbReference>
<evidence type="ECO:0000259" key="5">
    <source>
        <dbReference type="PROSITE" id="PS50125"/>
    </source>
</evidence>
<dbReference type="InterPro" id="IPR026000">
    <property type="entry name" value="Apc5_dom"/>
</dbReference>
<proteinExistence type="predicted"/>
<dbReference type="Gene3D" id="1.25.40.10">
    <property type="entry name" value="Tetratricopeptide repeat domain"/>
    <property type="match status" value="1"/>
</dbReference>
<evidence type="ECO:0000313" key="7">
    <source>
        <dbReference type="Proteomes" id="UP000825008"/>
    </source>
</evidence>
<evidence type="ECO:0000259" key="4">
    <source>
        <dbReference type="PROSITE" id="PS50043"/>
    </source>
</evidence>
<evidence type="ECO:0000256" key="2">
    <source>
        <dbReference type="ARBA" id="ARBA00023125"/>
    </source>
</evidence>
<name>A0A9X7WG09_9MYCO</name>
<dbReference type="KEGG" id="mher:K3U94_18310"/>
<evidence type="ECO:0000256" key="1">
    <source>
        <dbReference type="ARBA" id="ARBA00023015"/>
    </source>
</evidence>
<dbReference type="SUPFAM" id="SSF52540">
    <property type="entry name" value="P-loop containing nucleoside triphosphate hydrolases"/>
    <property type="match status" value="1"/>
</dbReference>
<dbReference type="Gene3D" id="3.40.50.300">
    <property type="entry name" value="P-loop containing nucleotide triphosphate hydrolases"/>
    <property type="match status" value="1"/>
</dbReference>
<dbReference type="PROSITE" id="PS50043">
    <property type="entry name" value="HTH_LUXR_2"/>
    <property type="match status" value="1"/>
</dbReference>
<dbReference type="GO" id="GO:0006355">
    <property type="term" value="P:regulation of DNA-templated transcription"/>
    <property type="evidence" value="ECO:0007669"/>
    <property type="project" value="InterPro"/>
</dbReference>
<dbReference type="PRINTS" id="PR00364">
    <property type="entry name" value="DISEASERSIST"/>
</dbReference>
<keyword evidence="2" id="KW-0238">DNA-binding</keyword>
<dbReference type="SUPFAM" id="SSF46894">
    <property type="entry name" value="C-terminal effector domain of the bipartite response regulators"/>
    <property type="match status" value="1"/>
</dbReference>
<dbReference type="Proteomes" id="UP000825008">
    <property type="component" value="Chromosome"/>
</dbReference>
<dbReference type="Pfam" id="PF00196">
    <property type="entry name" value="GerE"/>
    <property type="match status" value="1"/>
</dbReference>
<evidence type="ECO:0000256" key="3">
    <source>
        <dbReference type="ARBA" id="ARBA00023163"/>
    </source>
</evidence>
<dbReference type="GO" id="GO:0003677">
    <property type="term" value="F:DNA binding"/>
    <property type="evidence" value="ECO:0007669"/>
    <property type="project" value="UniProtKB-KW"/>
</dbReference>
<dbReference type="InterPro" id="IPR011990">
    <property type="entry name" value="TPR-like_helical_dom_sf"/>
</dbReference>
<accession>A0A9X7WG09</accession>
<dbReference type="SUPFAM" id="SSF55073">
    <property type="entry name" value="Nucleotide cyclase"/>
    <property type="match status" value="1"/>
</dbReference>
<dbReference type="FunFam" id="3.40.50.300:FF:001702">
    <property type="entry name" value="Transcriptional regulator, LuxR family"/>
    <property type="match status" value="1"/>
</dbReference>
<dbReference type="Gene3D" id="3.30.70.1230">
    <property type="entry name" value="Nucleotide cyclase"/>
    <property type="match status" value="2"/>
</dbReference>
<dbReference type="Pfam" id="PF12862">
    <property type="entry name" value="ANAPC5"/>
    <property type="match status" value="1"/>
</dbReference>
<feature type="domain" description="HTH luxR-type" evidence="4">
    <location>
        <begin position="1037"/>
        <end position="1102"/>
    </location>
</feature>
<dbReference type="SMART" id="SM00421">
    <property type="entry name" value="HTH_LUXR"/>
    <property type="match status" value="1"/>
</dbReference>
<evidence type="ECO:0000313" key="6">
    <source>
        <dbReference type="EMBL" id="QZA06912.1"/>
    </source>
</evidence>
<dbReference type="AlphaFoldDB" id="A0A9X7WG09"/>
<dbReference type="SUPFAM" id="SSF48452">
    <property type="entry name" value="TPR-like"/>
    <property type="match status" value="1"/>
</dbReference>
<dbReference type="GO" id="GO:0035556">
    <property type="term" value="P:intracellular signal transduction"/>
    <property type="evidence" value="ECO:0007669"/>
    <property type="project" value="InterPro"/>
</dbReference>
<dbReference type="Gene3D" id="1.10.10.10">
    <property type="entry name" value="Winged helix-like DNA-binding domain superfamily/Winged helix DNA-binding domain"/>
    <property type="match status" value="1"/>
</dbReference>
<dbReference type="CDD" id="cd06170">
    <property type="entry name" value="LuxR_C_like"/>
    <property type="match status" value="1"/>
</dbReference>
<dbReference type="Pfam" id="PF25872">
    <property type="entry name" value="HTH_77"/>
    <property type="match status" value="1"/>
</dbReference>
<dbReference type="CDD" id="cd07302">
    <property type="entry name" value="CHD"/>
    <property type="match status" value="1"/>
</dbReference>
<sequence length="1107" mass="118526">MSEIPPVTVVSWEWSAGGVSDLVPTGIVTLLRADVDDASELWQNQPDEMGRAITDLNGTLSRLISAHHGVCPVGRREADSFVIAFARASDAVACALDLQRSRLAPIRLRIGLHTGETQLDDAGYYTGTAIDRTTLLSELGHGGQTVLSGTTADLVVDLLPDGVWLNDLGTHVLRGLSRPERVVQLCHRDLPNDFPELRVSRAGGAYRLPNQRTSFVGRTDEMADVRQLLDVNRMVTLTGAGGVGKTRLATQIAGEMAGDYPGGIWYVDLVPITDPALVTVATSRSLGLPDQPGRSNVDTIVDCIADRRMLVLFDNCEHLIDACAALFDTLLAACPALTLLATSREPIAVAGEQTRRVPPLAVESQAVELFVDRARLARPEFSVVGDDAAAVCEICRRLDGMPLAIELAAARVRALSLTEIVDGLHDRFRLLTGGSRTAVRRQQTLRASVDWSHALLSDPERVLLRQLSVFSGGFDLDGAQAVAAGGQVHHYEVVDLLTLLVDKSLLNTENTTGRTRYRLLETVRQYALEKLGDSGEADSLRTRHRDHYAGIAAALDAPSVAGHERRLNQVESEIDNLRAAFAWSRDTADTKAALALAASLQPLWRSGGRQLEGMAWLDSALADYDRHLVRIDPGVYARALAGRVSLDAVVGITDHLDRAQQALSIAREIGDPVLLARALAAYGGVTAYNADIAVPALTEAVSLAQQTGDTRTLAEALTWRTYAAAMGEGDPVRTCSVGEQARSLADATGDGYLSRTCGWFLGLGHTFQGNLDTSVDLLSGVIAEAAAMRDILSECAARVILANTLAYRGDTDSALDNVHAAIDLVTADASPAHAGIAYASLAFVNLSAGNLTTAGPASDSATRSYGPSQAGSILDPNMAAQIAWLQGDLDTARCLADAAVSVTGGGYRAMALTTRYHIAVAHSDLEQAERDAYDALSTAASVGAFLFVPDALECVASLPAIRDQEAARLFGAADAARRRMATVRFSIYRPWVDSALKRVRKDLTDTVFDDCWADGAALSADDAICYAQRGRGERKRPSSGWGSLTPTELEVTRLAGEGLGNKEIGAQLFISPRTVQTHLTHVYAKLGLATRVQLAREALRHTEHEHR</sequence>
<dbReference type="InterPro" id="IPR016032">
    <property type="entry name" value="Sig_transdc_resp-reg_C-effctor"/>
</dbReference>
<keyword evidence="1" id="KW-0805">Transcription regulation</keyword>
<organism evidence="6 7">
    <name type="scientific">Mycolicibacter heraklionensis</name>
    <dbReference type="NCBI Taxonomy" id="512402"/>
    <lineage>
        <taxon>Bacteria</taxon>
        <taxon>Bacillati</taxon>
        <taxon>Actinomycetota</taxon>
        <taxon>Actinomycetes</taxon>
        <taxon>Mycobacteriales</taxon>
        <taxon>Mycobacteriaceae</taxon>
        <taxon>Mycolicibacter</taxon>
    </lineage>
</organism>
<dbReference type="GO" id="GO:0004016">
    <property type="term" value="F:adenylate cyclase activity"/>
    <property type="evidence" value="ECO:0007669"/>
    <property type="project" value="UniProtKB-ARBA"/>
</dbReference>
<feature type="domain" description="Guanylate cyclase" evidence="5">
    <location>
        <begin position="29"/>
        <end position="115"/>
    </location>
</feature>
<dbReference type="InterPro" id="IPR000792">
    <property type="entry name" value="Tscrpt_reg_LuxR_C"/>
</dbReference>
<dbReference type="EMBL" id="CP080997">
    <property type="protein sequence ID" value="QZA06912.1"/>
    <property type="molecule type" value="Genomic_DNA"/>
</dbReference>
<dbReference type="InterPro" id="IPR036388">
    <property type="entry name" value="WH-like_DNA-bd_sf"/>
</dbReference>
<dbReference type="GO" id="GO:0009190">
    <property type="term" value="P:cyclic nucleotide biosynthetic process"/>
    <property type="evidence" value="ECO:0007669"/>
    <property type="project" value="InterPro"/>
</dbReference>
<dbReference type="RefSeq" id="WP_220694632.1">
    <property type="nucleotide sequence ID" value="NZ_CP080997.1"/>
</dbReference>
<dbReference type="PANTHER" id="PTHR47691">
    <property type="entry name" value="REGULATOR-RELATED"/>
    <property type="match status" value="1"/>
</dbReference>
<dbReference type="FunFam" id="1.10.10.10:FF:000553">
    <property type="entry name" value="Transcriptional regulator, LuxR family"/>
    <property type="match status" value="1"/>
</dbReference>
<dbReference type="InterPro" id="IPR001054">
    <property type="entry name" value="A/G_cyclase"/>
</dbReference>
<dbReference type="InterPro" id="IPR027417">
    <property type="entry name" value="P-loop_NTPase"/>
</dbReference>
<dbReference type="PANTHER" id="PTHR47691:SF3">
    <property type="entry name" value="HTH-TYPE TRANSCRIPTIONAL REGULATOR RV0890C-RELATED"/>
    <property type="match status" value="1"/>
</dbReference>
<keyword evidence="3" id="KW-0804">Transcription</keyword>
<protein>
    <submittedName>
        <fullName evidence="6">LuxR C-terminal-related transcriptional regulator</fullName>
    </submittedName>
</protein>
<dbReference type="InterPro" id="IPR058852">
    <property type="entry name" value="HTH_77"/>
</dbReference>